<evidence type="ECO:0008006" key="5">
    <source>
        <dbReference type="Google" id="ProtNLM"/>
    </source>
</evidence>
<feature type="transmembrane region" description="Helical" evidence="2">
    <location>
        <begin position="57"/>
        <end position="76"/>
    </location>
</feature>
<keyword evidence="2" id="KW-0472">Membrane</keyword>
<dbReference type="EMBL" id="BAAALG010000017">
    <property type="protein sequence ID" value="GAA1114463.1"/>
    <property type="molecule type" value="Genomic_DNA"/>
</dbReference>
<evidence type="ECO:0000256" key="1">
    <source>
        <dbReference type="SAM" id="MobiDB-lite"/>
    </source>
</evidence>
<comment type="caution">
    <text evidence="3">The sequence shown here is derived from an EMBL/GenBank/DDBJ whole genome shotgun (WGS) entry which is preliminary data.</text>
</comment>
<gene>
    <name evidence="3" type="ORF">GCM10009668_41220</name>
</gene>
<organism evidence="3 4">
    <name type="scientific">Nocardioides dubius</name>
    <dbReference type="NCBI Taxonomy" id="317019"/>
    <lineage>
        <taxon>Bacteria</taxon>
        <taxon>Bacillati</taxon>
        <taxon>Actinomycetota</taxon>
        <taxon>Actinomycetes</taxon>
        <taxon>Propionibacteriales</taxon>
        <taxon>Nocardioidaceae</taxon>
        <taxon>Nocardioides</taxon>
    </lineage>
</organism>
<evidence type="ECO:0000313" key="4">
    <source>
        <dbReference type="Proteomes" id="UP001501581"/>
    </source>
</evidence>
<dbReference type="RefSeq" id="WP_343996811.1">
    <property type="nucleotide sequence ID" value="NZ_BAAALG010000017.1"/>
</dbReference>
<feature type="transmembrane region" description="Helical" evidence="2">
    <location>
        <begin position="113"/>
        <end position="133"/>
    </location>
</feature>
<sequence>MSTDDSAAQPDGEPASGAAAESSTPAESDPATAGPADDVIERRSVTEIKAPRTVGGVIYLCVLAAAIGGVITAAIGPWRSGVSWLALAMLAGAAARVALRTEDAGMLEVRRKSFDVTIMVTFGVLLLILAATIPDQG</sequence>
<protein>
    <recommendedName>
        <fullName evidence="5">DUF3017 domain-containing protein</fullName>
    </recommendedName>
</protein>
<reference evidence="4" key="1">
    <citation type="journal article" date="2019" name="Int. J. Syst. Evol. Microbiol.">
        <title>The Global Catalogue of Microorganisms (GCM) 10K type strain sequencing project: providing services to taxonomists for standard genome sequencing and annotation.</title>
        <authorList>
            <consortium name="The Broad Institute Genomics Platform"/>
            <consortium name="The Broad Institute Genome Sequencing Center for Infectious Disease"/>
            <person name="Wu L."/>
            <person name="Ma J."/>
        </authorList>
    </citation>
    <scope>NUCLEOTIDE SEQUENCE [LARGE SCALE GENOMIC DNA]</scope>
    <source>
        <strain evidence="4">JCM 13008</strain>
    </source>
</reference>
<accession>A0ABP4EMV6</accession>
<feature type="compositionally biased region" description="Low complexity" evidence="1">
    <location>
        <begin position="10"/>
        <end position="31"/>
    </location>
</feature>
<dbReference type="Proteomes" id="UP001501581">
    <property type="component" value="Unassembled WGS sequence"/>
</dbReference>
<dbReference type="InterPro" id="IPR021385">
    <property type="entry name" value="DUF3017"/>
</dbReference>
<keyword evidence="4" id="KW-1185">Reference proteome</keyword>
<feature type="transmembrane region" description="Helical" evidence="2">
    <location>
        <begin position="82"/>
        <end position="101"/>
    </location>
</feature>
<name>A0ABP4EMV6_9ACTN</name>
<feature type="region of interest" description="Disordered" evidence="1">
    <location>
        <begin position="1"/>
        <end position="40"/>
    </location>
</feature>
<dbReference type="Pfam" id="PF11222">
    <property type="entry name" value="DUF3017"/>
    <property type="match status" value="1"/>
</dbReference>
<evidence type="ECO:0000256" key="2">
    <source>
        <dbReference type="SAM" id="Phobius"/>
    </source>
</evidence>
<evidence type="ECO:0000313" key="3">
    <source>
        <dbReference type="EMBL" id="GAA1114463.1"/>
    </source>
</evidence>
<proteinExistence type="predicted"/>
<keyword evidence="2" id="KW-0812">Transmembrane</keyword>
<keyword evidence="2" id="KW-1133">Transmembrane helix</keyword>